<dbReference type="PANTHER" id="PTHR39142">
    <property type="entry name" value="MID1P"/>
    <property type="match status" value="1"/>
</dbReference>
<dbReference type="OrthoDB" id="5405745at2759"/>
<dbReference type="OMA" id="PRCANTD"/>
<dbReference type="GO" id="GO:0098703">
    <property type="term" value="P:calcium ion import across plasma membrane"/>
    <property type="evidence" value="ECO:0007669"/>
    <property type="project" value="InterPro"/>
</dbReference>
<name>M5FX64_DACPD</name>
<dbReference type="InterPro" id="IPR024338">
    <property type="entry name" value="MID1/Yam8"/>
</dbReference>
<dbReference type="GO" id="GO:0005262">
    <property type="term" value="F:calcium channel activity"/>
    <property type="evidence" value="ECO:0007669"/>
    <property type="project" value="InterPro"/>
</dbReference>
<reference evidence="1 2" key="1">
    <citation type="journal article" date="2012" name="Science">
        <title>The Paleozoic origin of enzymatic lignin decomposition reconstructed from 31 fungal genomes.</title>
        <authorList>
            <person name="Floudas D."/>
            <person name="Binder M."/>
            <person name="Riley R."/>
            <person name="Barry K."/>
            <person name="Blanchette R.A."/>
            <person name="Henrissat B."/>
            <person name="Martinez A.T."/>
            <person name="Otillar R."/>
            <person name="Spatafora J.W."/>
            <person name="Yadav J.S."/>
            <person name="Aerts A."/>
            <person name="Benoit I."/>
            <person name="Boyd A."/>
            <person name="Carlson A."/>
            <person name="Copeland A."/>
            <person name="Coutinho P.M."/>
            <person name="de Vries R.P."/>
            <person name="Ferreira P."/>
            <person name="Findley K."/>
            <person name="Foster B."/>
            <person name="Gaskell J."/>
            <person name="Glotzer D."/>
            <person name="Gorecki P."/>
            <person name="Heitman J."/>
            <person name="Hesse C."/>
            <person name="Hori C."/>
            <person name="Igarashi K."/>
            <person name="Jurgens J.A."/>
            <person name="Kallen N."/>
            <person name="Kersten P."/>
            <person name="Kohler A."/>
            <person name="Kuees U."/>
            <person name="Kumar T.K.A."/>
            <person name="Kuo A."/>
            <person name="LaButti K."/>
            <person name="Larrondo L.F."/>
            <person name="Lindquist E."/>
            <person name="Ling A."/>
            <person name="Lombard V."/>
            <person name="Lucas S."/>
            <person name="Lundell T."/>
            <person name="Martin R."/>
            <person name="McLaughlin D.J."/>
            <person name="Morgenstern I."/>
            <person name="Morin E."/>
            <person name="Murat C."/>
            <person name="Nagy L.G."/>
            <person name="Nolan M."/>
            <person name="Ohm R.A."/>
            <person name="Patyshakuliyeva A."/>
            <person name="Rokas A."/>
            <person name="Ruiz-Duenas F.J."/>
            <person name="Sabat G."/>
            <person name="Salamov A."/>
            <person name="Samejima M."/>
            <person name="Schmutz J."/>
            <person name="Slot J.C."/>
            <person name="St John F."/>
            <person name="Stenlid J."/>
            <person name="Sun H."/>
            <person name="Sun S."/>
            <person name="Syed K."/>
            <person name="Tsang A."/>
            <person name="Wiebenga A."/>
            <person name="Young D."/>
            <person name="Pisabarro A."/>
            <person name="Eastwood D.C."/>
            <person name="Martin F."/>
            <person name="Cullen D."/>
            <person name="Grigoriev I.V."/>
            <person name="Hibbett D.S."/>
        </authorList>
    </citation>
    <scope>NUCLEOTIDE SEQUENCE [LARGE SCALE GENOMIC DNA]</scope>
    <source>
        <strain evidence="1 2">DJM-731 SS1</strain>
    </source>
</reference>
<protein>
    <recommendedName>
        <fullName evidence="3">FZ domain-containing protein</fullName>
    </recommendedName>
</protein>
<accession>M5FX64</accession>
<dbReference type="Pfam" id="PF12929">
    <property type="entry name" value="Mid1"/>
    <property type="match status" value="1"/>
</dbReference>
<dbReference type="RefSeq" id="XP_040624964.1">
    <property type="nucleotide sequence ID" value="XM_040773756.1"/>
</dbReference>
<dbReference type="STRING" id="1858805.M5FX64"/>
<dbReference type="HOGENOM" id="CLU_1767992_0_0_1"/>
<dbReference type="EMBL" id="JH795874">
    <property type="protein sequence ID" value="EJT98066.1"/>
    <property type="molecule type" value="Genomic_DNA"/>
</dbReference>
<evidence type="ECO:0000313" key="2">
    <source>
        <dbReference type="Proteomes" id="UP000030653"/>
    </source>
</evidence>
<dbReference type="Proteomes" id="UP000030653">
    <property type="component" value="Unassembled WGS sequence"/>
</dbReference>
<keyword evidence="2" id="KW-1185">Reference proteome</keyword>
<sequence length="147" mass="16112">MTLSSFACGRDVYSPLKTCEDCLDAYRDWACAISFPRCANTDASAVPPPPLPPPAVMPRANTSRNNFPTLNRTYSELLPCIETCTIVDRSCPYFLQFACPLPGVTAEFSYGVNFVDDASNGGQNRGEPGVSEKWGYAWCNAGTVYRF</sequence>
<gene>
    <name evidence="1" type="ORF">DACRYDRAFT_24603</name>
</gene>
<evidence type="ECO:0008006" key="3">
    <source>
        <dbReference type="Google" id="ProtNLM"/>
    </source>
</evidence>
<dbReference type="AlphaFoldDB" id="M5FX64"/>
<dbReference type="GeneID" id="63688818"/>
<organism evidence="1 2">
    <name type="scientific">Dacryopinax primogenitus (strain DJM 731)</name>
    <name type="common">Brown rot fungus</name>
    <dbReference type="NCBI Taxonomy" id="1858805"/>
    <lineage>
        <taxon>Eukaryota</taxon>
        <taxon>Fungi</taxon>
        <taxon>Dikarya</taxon>
        <taxon>Basidiomycota</taxon>
        <taxon>Agaricomycotina</taxon>
        <taxon>Dacrymycetes</taxon>
        <taxon>Dacrymycetales</taxon>
        <taxon>Dacrymycetaceae</taxon>
        <taxon>Dacryopinax</taxon>
    </lineage>
</organism>
<dbReference type="PANTHER" id="PTHR39142:SF1">
    <property type="entry name" value="AEL197CP"/>
    <property type="match status" value="1"/>
</dbReference>
<evidence type="ECO:0000313" key="1">
    <source>
        <dbReference type="EMBL" id="EJT98066.1"/>
    </source>
</evidence>
<proteinExistence type="predicted"/>